<reference evidence="8 9" key="1">
    <citation type="journal article" date="2019" name="Sci. Rep.">
        <title>Orb-weaving spider Araneus ventricosus genome elucidates the spidroin gene catalogue.</title>
        <authorList>
            <person name="Kono N."/>
            <person name="Nakamura H."/>
            <person name="Ohtoshi R."/>
            <person name="Moran D.A.P."/>
            <person name="Shinohara A."/>
            <person name="Yoshida Y."/>
            <person name="Fujiwara M."/>
            <person name="Mori M."/>
            <person name="Tomita M."/>
            <person name="Arakawa K."/>
        </authorList>
    </citation>
    <scope>NUCLEOTIDE SEQUENCE [LARGE SCALE GENOMIC DNA]</scope>
</reference>
<organism evidence="8 9">
    <name type="scientific">Araneus ventricosus</name>
    <name type="common">Orbweaver spider</name>
    <name type="synonym">Epeira ventricosa</name>
    <dbReference type="NCBI Taxonomy" id="182803"/>
    <lineage>
        <taxon>Eukaryota</taxon>
        <taxon>Metazoa</taxon>
        <taxon>Ecdysozoa</taxon>
        <taxon>Arthropoda</taxon>
        <taxon>Chelicerata</taxon>
        <taxon>Arachnida</taxon>
        <taxon>Araneae</taxon>
        <taxon>Araneomorphae</taxon>
        <taxon>Entelegynae</taxon>
        <taxon>Araneoidea</taxon>
        <taxon>Araneidae</taxon>
        <taxon>Araneus</taxon>
    </lineage>
</organism>
<dbReference type="InterPro" id="IPR001660">
    <property type="entry name" value="SAM"/>
</dbReference>
<dbReference type="GO" id="GO:0005634">
    <property type="term" value="C:nucleus"/>
    <property type="evidence" value="ECO:0007669"/>
    <property type="project" value="UniProtKB-SubCell"/>
</dbReference>
<evidence type="ECO:0000259" key="7">
    <source>
        <dbReference type="SMART" id="SM00454"/>
    </source>
</evidence>
<evidence type="ECO:0000256" key="5">
    <source>
        <dbReference type="ARBA" id="ARBA00023163"/>
    </source>
</evidence>
<sequence length="112" mass="12870">MKVNPKPKNSQREIEEKIKSAKKANHCFVTSLIAEKCQSKPSEWTVDDVIHHVCSVDPNMMTHADLFRKHEIDGKALLLLNSDMMMKYMGLKLGPALKICNLIEKLKAKRFY</sequence>
<dbReference type="Gene3D" id="1.10.150.50">
    <property type="entry name" value="Transcription Factor, Ets-1"/>
    <property type="match status" value="1"/>
</dbReference>
<dbReference type="EMBL" id="BGPR01000028">
    <property type="protein sequence ID" value="GBL82397.1"/>
    <property type="molecule type" value="Genomic_DNA"/>
</dbReference>
<dbReference type="GO" id="GO:0042393">
    <property type="term" value="F:histone binding"/>
    <property type="evidence" value="ECO:0007669"/>
    <property type="project" value="TreeGrafter"/>
</dbReference>
<keyword evidence="9" id="KW-1185">Reference proteome</keyword>
<dbReference type="OrthoDB" id="5912862at2759"/>
<protein>
    <submittedName>
        <fullName evidence="8">Polycomb protein Scm</fullName>
    </submittedName>
</protein>
<comment type="subcellular location">
    <subcellularLocation>
        <location evidence="1">Nucleus</location>
    </subcellularLocation>
</comment>
<dbReference type="GO" id="GO:0045892">
    <property type="term" value="P:negative regulation of DNA-templated transcription"/>
    <property type="evidence" value="ECO:0007669"/>
    <property type="project" value="TreeGrafter"/>
</dbReference>
<comment type="caution">
    <text evidence="8">The sequence shown here is derived from an EMBL/GenBank/DDBJ whole genome shotgun (WGS) entry which is preliminary data.</text>
</comment>
<keyword evidence="6" id="KW-0539">Nucleus</keyword>
<dbReference type="Pfam" id="PF00536">
    <property type="entry name" value="SAM_1"/>
    <property type="match status" value="1"/>
</dbReference>
<dbReference type="AlphaFoldDB" id="A0A4Y2ASC7"/>
<dbReference type="InterPro" id="IPR047531">
    <property type="entry name" value="SAM_Scm-like"/>
</dbReference>
<dbReference type="Proteomes" id="UP000499080">
    <property type="component" value="Unassembled WGS sequence"/>
</dbReference>
<dbReference type="InterPro" id="IPR013761">
    <property type="entry name" value="SAM/pointed_sf"/>
</dbReference>
<keyword evidence="4" id="KW-0805">Transcription regulation</keyword>
<dbReference type="SMART" id="SM00454">
    <property type="entry name" value="SAM"/>
    <property type="match status" value="1"/>
</dbReference>
<accession>A0A4Y2ASC7</accession>
<keyword evidence="3" id="KW-0678">Repressor</keyword>
<dbReference type="InterPro" id="IPR050548">
    <property type="entry name" value="PcG_chromatin_remod_factors"/>
</dbReference>
<evidence type="ECO:0000256" key="6">
    <source>
        <dbReference type="ARBA" id="ARBA00023242"/>
    </source>
</evidence>
<feature type="domain" description="SAM" evidence="7">
    <location>
        <begin position="41"/>
        <end position="109"/>
    </location>
</feature>
<gene>
    <name evidence="8" type="primary">Scm_0</name>
    <name evidence="8" type="ORF">AVEN_252544_1</name>
</gene>
<dbReference type="PANTHER" id="PTHR12247:SF132">
    <property type="entry name" value="POLYCOMB PROTEIN SCM"/>
    <property type="match status" value="1"/>
</dbReference>
<evidence type="ECO:0000256" key="3">
    <source>
        <dbReference type="ARBA" id="ARBA00022491"/>
    </source>
</evidence>
<evidence type="ECO:0000256" key="4">
    <source>
        <dbReference type="ARBA" id="ARBA00023015"/>
    </source>
</evidence>
<dbReference type="CDD" id="cd09578">
    <property type="entry name" value="SAM_Scm"/>
    <property type="match status" value="1"/>
</dbReference>
<evidence type="ECO:0000256" key="2">
    <source>
        <dbReference type="ARBA" id="ARBA00008469"/>
    </source>
</evidence>
<evidence type="ECO:0000256" key="1">
    <source>
        <dbReference type="ARBA" id="ARBA00004123"/>
    </source>
</evidence>
<dbReference type="GO" id="GO:0003682">
    <property type="term" value="F:chromatin binding"/>
    <property type="evidence" value="ECO:0007669"/>
    <property type="project" value="TreeGrafter"/>
</dbReference>
<dbReference type="SUPFAM" id="SSF47769">
    <property type="entry name" value="SAM/Pointed domain"/>
    <property type="match status" value="1"/>
</dbReference>
<keyword evidence="5" id="KW-0804">Transcription</keyword>
<proteinExistence type="inferred from homology"/>
<evidence type="ECO:0000313" key="9">
    <source>
        <dbReference type="Proteomes" id="UP000499080"/>
    </source>
</evidence>
<evidence type="ECO:0000313" key="8">
    <source>
        <dbReference type="EMBL" id="GBL82397.1"/>
    </source>
</evidence>
<comment type="similarity">
    <text evidence="2">Belongs to the SCM family.</text>
</comment>
<dbReference type="PANTHER" id="PTHR12247">
    <property type="entry name" value="POLYCOMB GROUP PROTEIN"/>
    <property type="match status" value="1"/>
</dbReference>
<name>A0A4Y2ASC7_ARAVE</name>